<dbReference type="AlphaFoldDB" id="A0A166IVJ9"/>
<feature type="domain" description="Peptidase M28" evidence="6">
    <location>
        <begin position="398"/>
        <end position="533"/>
    </location>
</feature>
<dbReference type="InterPro" id="IPR007365">
    <property type="entry name" value="TFR-like_dimer_dom"/>
</dbReference>
<name>A0A166IVJ9_9AGAM</name>
<evidence type="ECO:0000259" key="5">
    <source>
        <dbReference type="Pfam" id="PF04253"/>
    </source>
</evidence>
<gene>
    <name evidence="7" type="ORF">FIBSPDRAFT_919965</name>
</gene>
<dbReference type="CDD" id="cd08022">
    <property type="entry name" value="M28_PSMA_like"/>
    <property type="match status" value="1"/>
</dbReference>
<feature type="domain" description="PA" evidence="4">
    <location>
        <begin position="234"/>
        <end position="321"/>
    </location>
</feature>
<evidence type="ECO:0000259" key="6">
    <source>
        <dbReference type="Pfam" id="PF04389"/>
    </source>
</evidence>
<evidence type="ECO:0000256" key="2">
    <source>
        <dbReference type="SAM" id="Coils"/>
    </source>
</evidence>
<keyword evidence="3" id="KW-0472">Membrane</keyword>
<keyword evidence="2" id="KW-0175">Coiled coil</keyword>
<sequence length="857" mass="93417">MADEKSGSHQLSADIKDIPAPVASRGTNHVSIRRRRARALKFLLGGAAVLFVIHTFACGHGPHHARKEEIRIAEGIASHGRGRKPLRGKAAEELYLSIPDTDSAIAASRHYAGKPHMAGTPGDFDTATDFLALLQKELGVRSHACSPPIFKAGSPESRDATLSIPQTSEVKAWIDVYYPVLNSPLERSLEILGSDGQPAWTANLEEVIDETDADAHKYADSIPAFHGLSAEGEVEGRLIYVNYGRKEDYDALVESGVDLNGAIAIARYGGNFRGLKVKGAEELGAVGVLIYSDLRDDGTVTEANGYLAYPNGPARSRTSVQRGSVQYLSMFPGDPTTPGYPAYENSTRLPGTNYPSIPSLPISAATAEVLLKELEEGGQNRVVKLVNHGDFKVTPIWNVNAVIPGHIKDEVIVVGNHRDAWVLGASDPTSGTVSMHEVIRGLGALLKKGWKPLRTIMIASWDAEEFGLIGSTEWGEDFPEFIDKHVAAYLNLDISSGGSLFTAQASPSLAHIVRQTAEAIEHPTDANRTLWDATHDTGTYFGAMGKEAAAALEAAEALKVADSLGVGALGSGSDYTVFLQHLGVASSQAAYVSTRSDPVYHYHSLFDSERWQELYGDPGFLKHVAVAKQLGLQILRMADAVVLPFNTTHYAYELENYLDQVATLTLNENLAVNLTALRTSIHALQAESAELDAEKAAAEKELERVIKRWQHRRSRVKRVFCKVTRFLGFEARQCAVKKSASELEASEGGEHVRGKRTSRRQLVRQLIKAVKRVRAVNHKLITFERGFVSPEGLPQREWYKHLGIAPGRWLGYGATPLPALTESVSLDRNASLAQYEAGRLEELIGKLRVNIQTESQD</sequence>
<evidence type="ECO:0000256" key="3">
    <source>
        <dbReference type="SAM" id="Phobius"/>
    </source>
</evidence>
<dbReference type="PANTHER" id="PTHR10404:SF46">
    <property type="entry name" value="VACUOLAR PROTEIN SORTING-ASSOCIATED PROTEIN 70"/>
    <property type="match status" value="1"/>
</dbReference>
<dbReference type="FunFam" id="3.40.630.10:FF:000101">
    <property type="entry name" value="N-acetylated alpha-linked acidic dipeptidase like 1"/>
    <property type="match status" value="1"/>
</dbReference>
<dbReference type="SUPFAM" id="SSF52025">
    <property type="entry name" value="PA domain"/>
    <property type="match status" value="1"/>
</dbReference>
<accession>A0A166IVJ9</accession>
<dbReference type="InterPro" id="IPR003137">
    <property type="entry name" value="PA_domain"/>
</dbReference>
<dbReference type="GO" id="GO:0004180">
    <property type="term" value="F:carboxypeptidase activity"/>
    <property type="evidence" value="ECO:0007669"/>
    <property type="project" value="TreeGrafter"/>
</dbReference>
<evidence type="ECO:0000313" key="8">
    <source>
        <dbReference type="Proteomes" id="UP000076532"/>
    </source>
</evidence>
<keyword evidence="3" id="KW-1133">Transmembrane helix</keyword>
<dbReference type="Proteomes" id="UP000076532">
    <property type="component" value="Unassembled WGS sequence"/>
</dbReference>
<dbReference type="InterPro" id="IPR046450">
    <property type="entry name" value="PA_dom_sf"/>
</dbReference>
<keyword evidence="8" id="KW-1185">Reference proteome</keyword>
<dbReference type="Pfam" id="PF04253">
    <property type="entry name" value="TFR_dimer"/>
    <property type="match status" value="1"/>
</dbReference>
<dbReference type="Pfam" id="PF02225">
    <property type="entry name" value="PA"/>
    <property type="match status" value="1"/>
</dbReference>
<evidence type="ECO:0000256" key="1">
    <source>
        <dbReference type="ARBA" id="ARBA00005634"/>
    </source>
</evidence>
<comment type="similarity">
    <text evidence="1">Belongs to the peptidase M28 family. M28B subfamily.</text>
</comment>
<dbReference type="CDD" id="cd02121">
    <property type="entry name" value="PA_GCPII_like"/>
    <property type="match status" value="1"/>
</dbReference>
<dbReference type="Gene3D" id="3.40.630.10">
    <property type="entry name" value="Zn peptidases"/>
    <property type="match status" value="1"/>
</dbReference>
<dbReference type="Gene3D" id="1.20.930.40">
    <property type="entry name" value="Transferrin receptor-like, dimerisation domain"/>
    <property type="match status" value="1"/>
</dbReference>
<dbReference type="STRING" id="436010.A0A166IVJ9"/>
<feature type="domain" description="Transferrin receptor-like dimerisation" evidence="5">
    <location>
        <begin position="765"/>
        <end position="845"/>
    </location>
</feature>
<feature type="transmembrane region" description="Helical" evidence="3">
    <location>
        <begin position="39"/>
        <end position="57"/>
    </location>
</feature>
<keyword evidence="3" id="KW-0812">Transmembrane</keyword>
<protein>
    <submittedName>
        <fullName evidence="7">Zn-dependent exopeptidase</fullName>
    </submittedName>
</protein>
<dbReference type="OrthoDB" id="5841748at2759"/>
<dbReference type="InterPro" id="IPR036757">
    <property type="entry name" value="TFR-like_dimer_dom_sf"/>
</dbReference>
<dbReference type="Pfam" id="PF04389">
    <property type="entry name" value="Peptidase_M28"/>
    <property type="match status" value="1"/>
</dbReference>
<dbReference type="SUPFAM" id="SSF53187">
    <property type="entry name" value="Zn-dependent exopeptidases"/>
    <property type="match status" value="1"/>
</dbReference>
<dbReference type="PANTHER" id="PTHR10404">
    <property type="entry name" value="N-ACETYLATED-ALPHA-LINKED ACIDIC DIPEPTIDASE"/>
    <property type="match status" value="1"/>
</dbReference>
<feature type="coiled-coil region" evidence="2">
    <location>
        <begin position="667"/>
        <end position="708"/>
    </location>
</feature>
<organism evidence="7 8">
    <name type="scientific">Athelia psychrophila</name>
    <dbReference type="NCBI Taxonomy" id="1759441"/>
    <lineage>
        <taxon>Eukaryota</taxon>
        <taxon>Fungi</taxon>
        <taxon>Dikarya</taxon>
        <taxon>Basidiomycota</taxon>
        <taxon>Agaricomycotina</taxon>
        <taxon>Agaricomycetes</taxon>
        <taxon>Agaricomycetidae</taxon>
        <taxon>Atheliales</taxon>
        <taxon>Atheliaceae</taxon>
        <taxon>Athelia</taxon>
    </lineage>
</organism>
<evidence type="ECO:0000259" key="4">
    <source>
        <dbReference type="Pfam" id="PF02225"/>
    </source>
</evidence>
<dbReference type="InterPro" id="IPR039373">
    <property type="entry name" value="Peptidase_M28B"/>
</dbReference>
<dbReference type="SUPFAM" id="SSF47672">
    <property type="entry name" value="Transferrin receptor-like dimerisation domain"/>
    <property type="match status" value="1"/>
</dbReference>
<evidence type="ECO:0000313" key="7">
    <source>
        <dbReference type="EMBL" id="KZP20217.1"/>
    </source>
</evidence>
<reference evidence="7 8" key="1">
    <citation type="journal article" date="2016" name="Mol. Biol. Evol.">
        <title>Comparative Genomics of Early-Diverging Mushroom-Forming Fungi Provides Insights into the Origins of Lignocellulose Decay Capabilities.</title>
        <authorList>
            <person name="Nagy L.G."/>
            <person name="Riley R."/>
            <person name="Tritt A."/>
            <person name="Adam C."/>
            <person name="Daum C."/>
            <person name="Floudas D."/>
            <person name="Sun H."/>
            <person name="Yadav J.S."/>
            <person name="Pangilinan J."/>
            <person name="Larsson K.H."/>
            <person name="Matsuura K."/>
            <person name="Barry K."/>
            <person name="Labutti K."/>
            <person name="Kuo R."/>
            <person name="Ohm R.A."/>
            <person name="Bhattacharya S.S."/>
            <person name="Shirouzu T."/>
            <person name="Yoshinaga Y."/>
            <person name="Martin F.M."/>
            <person name="Grigoriev I.V."/>
            <person name="Hibbett D.S."/>
        </authorList>
    </citation>
    <scope>NUCLEOTIDE SEQUENCE [LARGE SCALE GENOMIC DNA]</scope>
    <source>
        <strain evidence="7 8">CBS 109695</strain>
    </source>
</reference>
<proteinExistence type="inferred from homology"/>
<dbReference type="EMBL" id="KV417557">
    <property type="protein sequence ID" value="KZP20217.1"/>
    <property type="molecule type" value="Genomic_DNA"/>
</dbReference>
<dbReference type="InterPro" id="IPR007484">
    <property type="entry name" value="Peptidase_M28"/>
</dbReference>
<dbReference type="Gene3D" id="3.50.30.30">
    <property type="match status" value="1"/>
</dbReference>